<evidence type="ECO:0000256" key="14">
    <source>
        <dbReference type="ARBA" id="ARBA00023134"/>
    </source>
</evidence>
<keyword evidence="15 17" id="KW-0472">Membrane</keyword>
<keyword evidence="14" id="KW-0342">GTP-binding</keyword>
<evidence type="ECO:0000256" key="12">
    <source>
        <dbReference type="ARBA" id="ARBA00022927"/>
    </source>
</evidence>
<keyword evidence="9 19" id="KW-0378">Hydrolase</keyword>
<dbReference type="CDD" id="cd00882">
    <property type="entry name" value="Ras_like_GTPase"/>
    <property type="match status" value="1"/>
</dbReference>
<dbReference type="GO" id="GO:0015031">
    <property type="term" value="P:protein transport"/>
    <property type="evidence" value="ECO:0007669"/>
    <property type="project" value="UniProtKB-KW"/>
</dbReference>
<sequence>MSSSLVAAATTDRVGMILVMGVTGAGKSYFINKIAEGTVLEGRGLRSKTRKPQIVTAILGDDSGFDTEIAIVDTPGFDDTDRTDEEILTEISRFLAAEYLWEQFDLRGIVYLHRITDPRMQGSAYRYFKMFQSLCGEHAFKNVTLVTTMWDQLKDEAVGYSRDQELRNDFWSMMEDQGSQITTFDGSHEQAESIVLQLLGKPPVTLQLQLELVDYNRQLDHTTAGRPIAASLDNSIASAAREAEELSHQLRYATGSQQTYQRENLMRLRDKAEDDARISKHKRNRLKSRTGVEMKQKVKAEEKVKKSNRMSGKEAISMFASFLGLTVNLVFAILPLVGVM</sequence>
<evidence type="ECO:0000256" key="16">
    <source>
        <dbReference type="ARBA" id="ARBA00024013"/>
    </source>
</evidence>
<evidence type="ECO:0000256" key="3">
    <source>
        <dbReference type="ARBA" id="ARBA00022448"/>
    </source>
</evidence>
<evidence type="ECO:0000256" key="11">
    <source>
        <dbReference type="ARBA" id="ARBA00022842"/>
    </source>
</evidence>
<evidence type="ECO:0000256" key="13">
    <source>
        <dbReference type="ARBA" id="ARBA00022989"/>
    </source>
</evidence>
<keyword evidence="20" id="KW-1185">Reference proteome</keyword>
<dbReference type="OrthoDB" id="8954335at2759"/>
<dbReference type="PANTHER" id="PTHR10903:SF135">
    <property type="entry name" value="TRANSLOCASE OF CHLOROPLAST 120, CHLOROPLASTIC-RELATED"/>
    <property type="match status" value="1"/>
</dbReference>
<dbReference type="GO" id="GO:0016020">
    <property type="term" value="C:membrane"/>
    <property type="evidence" value="ECO:0007669"/>
    <property type="project" value="UniProtKB-SubCell"/>
</dbReference>
<evidence type="ECO:0000256" key="6">
    <source>
        <dbReference type="ARBA" id="ARBA00022692"/>
    </source>
</evidence>
<evidence type="ECO:0000256" key="9">
    <source>
        <dbReference type="ARBA" id="ARBA00022801"/>
    </source>
</evidence>
<keyword evidence="12" id="KW-0653">Protein transport</keyword>
<keyword evidence="5" id="KW-0934">Plastid</keyword>
<comment type="subcellular location">
    <subcellularLocation>
        <location evidence="2">Membrane</location>
        <topology evidence="2">Single-pass membrane protein</topology>
    </subcellularLocation>
    <subcellularLocation>
        <location evidence="16">Plastid</location>
        <location evidence="16">Chloroplast outer membrane</location>
    </subcellularLocation>
</comment>
<keyword evidence="4" id="KW-0150">Chloroplast</keyword>
<feature type="domain" description="AIG1-type G" evidence="18">
    <location>
        <begin position="17"/>
        <end position="158"/>
    </location>
</feature>
<evidence type="ECO:0000313" key="20">
    <source>
        <dbReference type="Proteomes" id="UP000799770"/>
    </source>
</evidence>
<keyword evidence="3" id="KW-0813">Transport</keyword>
<comment type="cofactor">
    <cofactor evidence="1">
        <name>Mg(2+)</name>
        <dbReference type="ChEBI" id="CHEBI:18420"/>
    </cofactor>
</comment>
<evidence type="ECO:0000256" key="1">
    <source>
        <dbReference type="ARBA" id="ARBA00001946"/>
    </source>
</evidence>
<dbReference type="InterPro" id="IPR027417">
    <property type="entry name" value="P-loop_NTPase"/>
</dbReference>
<gene>
    <name evidence="19" type="ORF">BDV96DRAFT_584058</name>
</gene>
<evidence type="ECO:0000256" key="8">
    <source>
        <dbReference type="ARBA" id="ARBA00022741"/>
    </source>
</evidence>
<protein>
    <submittedName>
        <fullName evidence="19">P-loop containing nucleoside triphosphate hydrolase protein</fullName>
    </submittedName>
</protein>
<evidence type="ECO:0000256" key="5">
    <source>
        <dbReference type="ARBA" id="ARBA00022640"/>
    </source>
</evidence>
<evidence type="ECO:0000256" key="17">
    <source>
        <dbReference type="SAM" id="Phobius"/>
    </source>
</evidence>
<dbReference type="EMBL" id="ML977338">
    <property type="protein sequence ID" value="KAF2110482.1"/>
    <property type="molecule type" value="Genomic_DNA"/>
</dbReference>
<keyword evidence="7" id="KW-0479">Metal-binding</keyword>
<evidence type="ECO:0000313" key="19">
    <source>
        <dbReference type="EMBL" id="KAF2110482.1"/>
    </source>
</evidence>
<dbReference type="Pfam" id="PF04548">
    <property type="entry name" value="AIG1"/>
    <property type="match status" value="1"/>
</dbReference>
<keyword evidence="8" id="KW-0547">Nucleotide-binding</keyword>
<keyword evidence="11" id="KW-0460">Magnesium</keyword>
<evidence type="ECO:0000256" key="4">
    <source>
        <dbReference type="ARBA" id="ARBA00022528"/>
    </source>
</evidence>
<evidence type="ECO:0000256" key="10">
    <source>
        <dbReference type="ARBA" id="ARBA00022805"/>
    </source>
</evidence>
<keyword evidence="13 17" id="KW-1133">Transmembrane helix</keyword>
<reference evidence="19" key="1">
    <citation type="journal article" date="2020" name="Stud. Mycol.">
        <title>101 Dothideomycetes genomes: a test case for predicting lifestyles and emergence of pathogens.</title>
        <authorList>
            <person name="Haridas S."/>
            <person name="Albert R."/>
            <person name="Binder M."/>
            <person name="Bloem J."/>
            <person name="Labutti K."/>
            <person name="Salamov A."/>
            <person name="Andreopoulos B."/>
            <person name="Baker S."/>
            <person name="Barry K."/>
            <person name="Bills G."/>
            <person name="Bluhm B."/>
            <person name="Cannon C."/>
            <person name="Castanera R."/>
            <person name="Culley D."/>
            <person name="Daum C."/>
            <person name="Ezra D."/>
            <person name="Gonzalez J."/>
            <person name="Henrissat B."/>
            <person name="Kuo A."/>
            <person name="Liang C."/>
            <person name="Lipzen A."/>
            <person name="Lutzoni F."/>
            <person name="Magnuson J."/>
            <person name="Mondo S."/>
            <person name="Nolan M."/>
            <person name="Ohm R."/>
            <person name="Pangilinan J."/>
            <person name="Park H.-J."/>
            <person name="Ramirez L."/>
            <person name="Alfaro M."/>
            <person name="Sun H."/>
            <person name="Tritt A."/>
            <person name="Yoshinaga Y."/>
            <person name="Zwiers L.-H."/>
            <person name="Turgeon B."/>
            <person name="Goodwin S."/>
            <person name="Spatafora J."/>
            <person name="Crous P."/>
            <person name="Grigoriev I."/>
        </authorList>
    </citation>
    <scope>NUCLEOTIDE SEQUENCE</scope>
    <source>
        <strain evidence="19">CBS 627.86</strain>
    </source>
</reference>
<organism evidence="19 20">
    <name type="scientific">Lophiotrema nucula</name>
    <dbReference type="NCBI Taxonomy" id="690887"/>
    <lineage>
        <taxon>Eukaryota</taxon>
        <taxon>Fungi</taxon>
        <taxon>Dikarya</taxon>
        <taxon>Ascomycota</taxon>
        <taxon>Pezizomycotina</taxon>
        <taxon>Dothideomycetes</taxon>
        <taxon>Pleosporomycetidae</taxon>
        <taxon>Pleosporales</taxon>
        <taxon>Lophiotremataceae</taxon>
        <taxon>Lophiotrema</taxon>
    </lineage>
</organism>
<keyword evidence="6 17" id="KW-0812">Transmembrane</keyword>
<dbReference type="Proteomes" id="UP000799770">
    <property type="component" value="Unassembled WGS sequence"/>
</dbReference>
<dbReference type="SUPFAM" id="SSF52540">
    <property type="entry name" value="P-loop containing nucleoside triphosphate hydrolases"/>
    <property type="match status" value="1"/>
</dbReference>
<dbReference type="GO" id="GO:0005525">
    <property type="term" value="F:GTP binding"/>
    <property type="evidence" value="ECO:0007669"/>
    <property type="project" value="UniProtKB-KW"/>
</dbReference>
<feature type="transmembrane region" description="Helical" evidence="17">
    <location>
        <begin position="315"/>
        <end position="337"/>
    </location>
</feature>
<dbReference type="InterPro" id="IPR045058">
    <property type="entry name" value="GIMA/IAN/Toc"/>
</dbReference>
<keyword evidence="10" id="KW-1002">Plastid outer membrane</keyword>
<evidence type="ECO:0000259" key="18">
    <source>
        <dbReference type="Pfam" id="PF04548"/>
    </source>
</evidence>
<dbReference type="GO" id="GO:0046872">
    <property type="term" value="F:metal ion binding"/>
    <property type="evidence" value="ECO:0007669"/>
    <property type="project" value="UniProtKB-KW"/>
</dbReference>
<dbReference type="GO" id="GO:0016787">
    <property type="term" value="F:hydrolase activity"/>
    <property type="evidence" value="ECO:0007669"/>
    <property type="project" value="UniProtKB-KW"/>
</dbReference>
<dbReference type="PANTHER" id="PTHR10903">
    <property type="entry name" value="GTPASE, IMAP FAMILY MEMBER-RELATED"/>
    <property type="match status" value="1"/>
</dbReference>
<dbReference type="AlphaFoldDB" id="A0A6A5YTM1"/>
<proteinExistence type="predicted"/>
<evidence type="ECO:0000256" key="2">
    <source>
        <dbReference type="ARBA" id="ARBA00004167"/>
    </source>
</evidence>
<evidence type="ECO:0000256" key="7">
    <source>
        <dbReference type="ARBA" id="ARBA00022723"/>
    </source>
</evidence>
<dbReference type="Gene3D" id="3.40.50.300">
    <property type="entry name" value="P-loop containing nucleotide triphosphate hydrolases"/>
    <property type="match status" value="1"/>
</dbReference>
<evidence type="ECO:0000256" key="15">
    <source>
        <dbReference type="ARBA" id="ARBA00023136"/>
    </source>
</evidence>
<name>A0A6A5YTM1_9PLEO</name>
<accession>A0A6A5YTM1</accession>
<dbReference type="InterPro" id="IPR006703">
    <property type="entry name" value="G_AIG1"/>
</dbReference>